<accession>A0A9P1KYU0</accession>
<reference evidence="3" key="1">
    <citation type="submission" date="2015-01" db="EMBL/GenBank/DDBJ databases">
        <authorList>
            <person name="Aslett A.Martin."/>
            <person name="De Silva Nishadi"/>
        </authorList>
    </citation>
    <scope>NUCLEOTIDE SEQUENCE [LARGE SCALE GENOMIC DNA]</scope>
    <source>
        <strain evidence="3">UMC4404</strain>
    </source>
</reference>
<evidence type="ECO:0000313" key="3">
    <source>
        <dbReference type="Proteomes" id="UP000049685"/>
    </source>
</evidence>
<keyword evidence="1" id="KW-0472">Membrane</keyword>
<gene>
    <name evidence="2" type="ORF">UMC4404_21471</name>
</gene>
<keyword evidence="1" id="KW-1133">Transmembrane helix</keyword>
<evidence type="ECO:0000313" key="2">
    <source>
        <dbReference type="EMBL" id="CEN31564.1"/>
    </source>
</evidence>
<dbReference type="EMBL" id="CDNY01000024">
    <property type="protein sequence ID" value="CEN31564.1"/>
    <property type="molecule type" value="Genomic_DNA"/>
</dbReference>
<keyword evidence="1" id="KW-0812">Transmembrane</keyword>
<organism evidence="2 3">
    <name type="scientific">Paraclostridium sordellii</name>
    <name type="common">Clostridium sordellii</name>
    <dbReference type="NCBI Taxonomy" id="1505"/>
    <lineage>
        <taxon>Bacteria</taxon>
        <taxon>Bacillati</taxon>
        <taxon>Bacillota</taxon>
        <taxon>Clostridia</taxon>
        <taxon>Peptostreptococcales</taxon>
        <taxon>Peptostreptococcaceae</taxon>
        <taxon>Paraclostridium</taxon>
    </lineage>
</organism>
<proteinExistence type="predicted"/>
<comment type="caution">
    <text evidence="2">The sequence shown here is derived from an EMBL/GenBank/DDBJ whole genome shotgun (WGS) entry which is preliminary data.</text>
</comment>
<sequence length="279" mass="32510">MKNSTRKNILKWVGLVILMIIVTSIIENISTPKAKGIYFKATKGNNSIYLICTIPYIDKHTNFLSGNLTKVLYNTDVLLVNENIYTSKNSCSSKNHQLKYYLNKEEEKNFNALLKYFNLNYKDIANLTPYKFLEVIDKLLAYKSGLTENKFDSYLTNIYIKDKKEIVALKDYNSNTFYINKLKKLINSFTYNSMKTKIDFSKRVVKAFIDGNVKFFEENSYRFDNTENYTINHMTSDKIDSLINDKKTYAVAISYYSLFGKNGILHILKSNGYTIKYIK</sequence>
<dbReference type="Proteomes" id="UP000049685">
    <property type="component" value="Unassembled WGS sequence"/>
</dbReference>
<dbReference type="AlphaFoldDB" id="A0A9P1KYU0"/>
<dbReference type="InterPro" id="IPR002816">
    <property type="entry name" value="TraB/PrgY/GumN_fam"/>
</dbReference>
<evidence type="ECO:0008006" key="4">
    <source>
        <dbReference type="Google" id="ProtNLM"/>
    </source>
</evidence>
<feature type="transmembrane region" description="Helical" evidence="1">
    <location>
        <begin position="9"/>
        <end position="26"/>
    </location>
</feature>
<dbReference type="Pfam" id="PF01963">
    <property type="entry name" value="TraB_PrgY_gumN"/>
    <property type="match status" value="1"/>
</dbReference>
<protein>
    <recommendedName>
        <fullName evidence="4">TraB family protein</fullName>
    </recommendedName>
</protein>
<dbReference type="CDD" id="cd14789">
    <property type="entry name" value="Tiki"/>
    <property type="match status" value="1"/>
</dbReference>
<evidence type="ECO:0000256" key="1">
    <source>
        <dbReference type="SAM" id="Phobius"/>
    </source>
</evidence>
<name>A0A9P1KYU0_PARSO</name>